<keyword evidence="7" id="KW-1185">Reference proteome</keyword>
<dbReference type="SMART" id="SM00409">
    <property type="entry name" value="IG"/>
    <property type="match status" value="4"/>
</dbReference>
<reference evidence="6" key="2">
    <citation type="submission" date="2025-08" db="UniProtKB">
        <authorList>
            <consortium name="Ensembl"/>
        </authorList>
    </citation>
    <scope>IDENTIFICATION</scope>
</reference>
<reference evidence="6 7" key="1">
    <citation type="submission" date="2018-10" db="EMBL/GenBank/DDBJ databases">
        <title>Improved assembly of the deer mouse Peromyscus maniculatus genome.</title>
        <authorList>
            <person name="Lassance J.-M."/>
            <person name="Hoekstra H.E."/>
        </authorList>
    </citation>
    <scope>NUCLEOTIDE SEQUENCE [LARGE SCALE GENOMIC DNA]</scope>
</reference>
<evidence type="ECO:0000256" key="1">
    <source>
        <dbReference type="ARBA" id="ARBA00022729"/>
    </source>
</evidence>
<dbReference type="GO" id="GO:0009986">
    <property type="term" value="C:cell surface"/>
    <property type="evidence" value="ECO:0007669"/>
    <property type="project" value="TreeGrafter"/>
</dbReference>
<dbReference type="SMART" id="SM00408">
    <property type="entry name" value="IGc2"/>
    <property type="match status" value="2"/>
</dbReference>
<dbReference type="SUPFAM" id="SSF48726">
    <property type="entry name" value="Immunoglobulin"/>
    <property type="match status" value="4"/>
</dbReference>
<dbReference type="GeneTree" id="ENSGT01100000263479"/>
<dbReference type="GO" id="GO:1990782">
    <property type="term" value="F:protein tyrosine kinase binding"/>
    <property type="evidence" value="ECO:0007669"/>
    <property type="project" value="TreeGrafter"/>
</dbReference>
<dbReference type="InterPro" id="IPR050831">
    <property type="entry name" value="CEA_cell_adhesion"/>
</dbReference>
<sequence>MEETSVLLWKGCTPLHGLLLTASLLTFWHLSTTAHVTIESLPPEVVEGENVLFIVRDLPKNIIAFAWFKGQINMTQGIAWYTLDNNSRGPGPVHSGRETVYRNGSLLFQKVTQKDTGPYTLQTFNRHRKIISTTSIYLHVHAFLWKCGRLPTSGQLSIESVPPIVPERKSVLLLVQNPPENIVGFVWFKRMAVFKSLVVARHMLDKKSTVWGPAYGSRETLYSDGSLLLHRVTQNTRGVYTLRILRTDMRSEEAEVQVQVDTPLSLFCNPLTSSQLVIQLEPQYAAEGEDIHLQVHNLPEDMQSFSWHKSTYGTEVLKIVEYNRAMNSTSWEPAHRTRGMVFNNGSLIIQDVTEKDAGIYTLEVSKKDSKIEKAYMEFYIKKYVSQPFVQISDTTVAGRRSVIFTCISPDTDVSIRWIFNNKNLKLTERMTLSPTKCGLRIDPVENEDAGEYKCEVSNQFSLKTSLPVSWLALMNE</sequence>
<dbReference type="Proteomes" id="UP000694547">
    <property type="component" value="Chromosome 1"/>
</dbReference>
<feature type="domain" description="Ig-like" evidence="5">
    <location>
        <begin position="387"/>
        <end position="469"/>
    </location>
</feature>
<evidence type="ECO:0000313" key="7">
    <source>
        <dbReference type="Proteomes" id="UP000694547"/>
    </source>
</evidence>
<keyword evidence="1" id="KW-0732">Signal</keyword>
<evidence type="ECO:0000256" key="3">
    <source>
        <dbReference type="ARBA" id="ARBA00023319"/>
    </source>
</evidence>
<comment type="similarity">
    <text evidence="4">Belongs to the immunoglobulin superfamily. CEA family.</text>
</comment>
<dbReference type="InterPro" id="IPR013106">
    <property type="entry name" value="Ig_V-set"/>
</dbReference>
<dbReference type="FunFam" id="2.60.40.10:FF:000244">
    <property type="entry name" value="carcinoembryonic antigen-related cell adhesion molecule 16"/>
    <property type="match status" value="1"/>
</dbReference>
<dbReference type="GO" id="GO:0007165">
    <property type="term" value="P:signal transduction"/>
    <property type="evidence" value="ECO:0007669"/>
    <property type="project" value="TreeGrafter"/>
</dbReference>
<accession>A0A8C8TLX5</accession>
<dbReference type="GO" id="GO:0005886">
    <property type="term" value="C:plasma membrane"/>
    <property type="evidence" value="ECO:0007669"/>
    <property type="project" value="TreeGrafter"/>
</dbReference>
<dbReference type="Pfam" id="PF07686">
    <property type="entry name" value="V-set"/>
    <property type="match status" value="2"/>
</dbReference>
<evidence type="ECO:0000256" key="4">
    <source>
        <dbReference type="ARBA" id="ARBA00038222"/>
    </source>
</evidence>
<name>A0A8C8TLX5_PERMB</name>
<evidence type="ECO:0000259" key="5">
    <source>
        <dbReference type="PROSITE" id="PS50835"/>
    </source>
</evidence>
<proteinExistence type="inferred from homology"/>
<dbReference type="InterPro" id="IPR013098">
    <property type="entry name" value="Ig_I-set"/>
</dbReference>
<dbReference type="InterPro" id="IPR003599">
    <property type="entry name" value="Ig_sub"/>
</dbReference>
<dbReference type="Pfam" id="PF07679">
    <property type="entry name" value="I-set"/>
    <property type="match status" value="1"/>
</dbReference>
<keyword evidence="3" id="KW-0393">Immunoglobulin domain</keyword>
<dbReference type="CDD" id="cd05774">
    <property type="entry name" value="IgV_CEACAM_D1"/>
    <property type="match status" value="2"/>
</dbReference>
<dbReference type="InterPro" id="IPR003598">
    <property type="entry name" value="Ig_sub2"/>
</dbReference>
<dbReference type="InterPro" id="IPR007110">
    <property type="entry name" value="Ig-like_dom"/>
</dbReference>
<protein>
    <recommendedName>
        <fullName evidence="5">Ig-like domain-containing protein</fullName>
    </recommendedName>
</protein>
<dbReference type="PROSITE" id="PS50835">
    <property type="entry name" value="IG_LIKE"/>
    <property type="match status" value="1"/>
</dbReference>
<reference evidence="6" key="3">
    <citation type="submission" date="2025-09" db="UniProtKB">
        <authorList>
            <consortium name="Ensembl"/>
        </authorList>
    </citation>
    <scope>IDENTIFICATION</scope>
</reference>
<keyword evidence="2" id="KW-0325">Glycoprotein</keyword>
<dbReference type="Ensembl" id="ENSPEMT00000018393.2">
    <property type="protein sequence ID" value="ENSPEMP00000014127.2"/>
    <property type="gene ID" value="ENSPEMG00000025954.1"/>
</dbReference>
<dbReference type="Gene3D" id="2.60.40.10">
    <property type="entry name" value="Immunoglobulins"/>
    <property type="match status" value="4"/>
</dbReference>
<dbReference type="GO" id="GO:0002682">
    <property type="term" value="P:regulation of immune system process"/>
    <property type="evidence" value="ECO:0007669"/>
    <property type="project" value="TreeGrafter"/>
</dbReference>
<dbReference type="InterPro" id="IPR036179">
    <property type="entry name" value="Ig-like_dom_sf"/>
</dbReference>
<evidence type="ECO:0000313" key="6">
    <source>
        <dbReference type="Ensembl" id="ENSPEMP00000014127.2"/>
    </source>
</evidence>
<dbReference type="PANTHER" id="PTHR44427:SF1">
    <property type="entry name" value="CARCINOEMBRYONIC ANTIGEN-RELATED CELL ADHESION MOLECULE 1"/>
    <property type="match status" value="1"/>
</dbReference>
<organism evidence="6 7">
    <name type="scientific">Peromyscus maniculatus bairdii</name>
    <name type="common">Prairie deer mouse</name>
    <dbReference type="NCBI Taxonomy" id="230844"/>
    <lineage>
        <taxon>Eukaryota</taxon>
        <taxon>Metazoa</taxon>
        <taxon>Chordata</taxon>
        <taxon>Craniata</taxon>
        <taxon>Vertebrata</taxon>
        <taxon>Euteleostomi</taxon>
        <taxon>Mammalia</taxon>
        <taxon>Eutheria</taxon>
        <taxon>Euarchontoglires</taxon>
        <taxon>Glires</taxon>
        <taxon>Rodentia</taxon>
        <taxon>Myomorpha</taxon>
        <taxon>Muroidea</taxon>
        <taxon>Cricetidae</taxon>
        <taxon>Neotominae</taxon>
        <taxon>Peromyscus</taxon>
    </lineage>
</organism>
<evidence type="ECO:0000256" key="2">
    <source>
        <dbReference type="ARBA" id="ARBA00023180"/>
    </source>
</evidence>
<dbReference type="AlphaFoldDB" id="A0A8C8TLX5"/>
<dbReference type="InterPro" id="IPR013783">
    <property type="entry name" value="Ig-like_fold"/>
</dbReference>
<dbReference type="PANTHER" id="PTHR44427">
    <property type="entry name" value="CARCINOEMBRYONIC ANTIGEN-RELATED CELL ADHESION MOLECULE 19"/>
    <property type="match status" value="1"/>
</dbReference>